<dbReference type="AlphaFoldDB" id="A0A0M0JP09"/>
<dbReference type="PANTHER" id="PTHR12482">
    <property type="entry name" value="LIPASE ROG1-RELATED-RELATED"/>
    <property type="match status" value="1"/>
</dbReference>
<proteinExistence type="predicted"/>
<dbReference type="InterPro" id="IPR029058">
    <property type="entry name" value="AB_hydrolase_fold"/>
</dbReference>
<feature type="compositionally biased region" description="Polar residues" evidence="1">
    <location>
        <begin position="425"/>
        <end position="437"/>
    </location>
</feature>
<accession>A0A0M0JP09</accession>
<keyword evidence="4" id="KW-1185">Reference proteome</keyword>
<dbReference type="Proteomes" id="UP000037460">
    <property type="component" value="Unassembled WGS sequence"/>
</dbReference>
<evidence type="ECO:0000256" key="1">
    <source>
        <dbReference type="SAM" id="MobiDB-lite"/>
    </source>
</evidence>
<organism evidence="3 4">
    <name type="scientific">Chrysochromulina tobinii</name>
    <dbReference type="NCBI Taxonomy" id="1460289"/>
    <lineage>
        <taxon>Eukaryota</taxon>
        <taxon>Haptista</taxon>
        <taxon>Haptophyta</taxon>
        <taxon>Prymnesiophyceae</taxon>
        <taxon>Prymnesiales</taxon>
        <taxon>Chrysochromulinaceae</taxon>
        <taxon>Chrysochromulina</taxon>
    </lineage>
</organism>
<reference evidence="4" key="1">
    <citation type="journal article" date="2015" name="PLoS Genet.">
        <title>Genome Sequence and Transcriptome Analyses of Chrysochromulina tobin: Metabolic Tools for Enhanced Algal Fitness in the Prominent Order Prymnesiales (Haptophyceae).</title>
        <authorList>
            <person name="Hovde B.T."/>
            <person name="Deodato C.R."/>
            <person name="Hunsperger H.M."/>
            <person name="Ryken S.A."/>
            <person name="Yost W."/>
            <person name="Jha R.K."/>
            <person name="Patterson J."/>
            <person name="Monnat R.J. Jr."/>
            <person name="Barlow S.B."/>
            <person name="Starkenburg S.R."/>
            <person name="Cattolico R.A."/>
        </authorList>
    </citation>
    <scope>NUCLEOTIDE SEQUENCE</scope>
    <source>
        <strain evidence="4">CCMP291</strain>
    </source>
</reference>
<feature type="domain" description="DUF676" evidence="2">
    <location>
        <begin position="11"/>
        <end position="213"/>
    </location>
</feature>
<feature type="region of interest" description="Disordered" evidence="1">
    <location>
        <begin position="412"/>
        <end position="437"/>
    </location>
</feature>
<feature type="non-terminal residue" evidence="3">
    <location>
        <position position="458"/>
    </location>
</feature>
<evidence type="ECO:0000313" key="4">
    <source>
        <dbReference type="Proteomes" id="UP000037460"/>
    </source>
</evidence>
<sequence length="458" mass="49763">MVQNMEEAPIEHLVLLAHGIDGAPSDMHAVRDALMELHETGLETWETEVNQGTKTHDGVECCAERYWAALQVKLGEILILANKASETLRISMVGHSFGGLVLRSVASRLFATQPFGERMKLDTLVCIASPHLGCRLLGRGGAGGLAPLMTAFGLSIMRAGLRMIKGKTGPDLLLDNGALEALCNGTHAEALRAFERRIIYCNGTMDWLVNVESASLLTAEEMAIVLPLSLASCSGKDASVLWQPDRDFLDPTLPGNSDIWARLGYLGPTLRCRPTGEGASSYYLELQPLARESTAAVWDASSQSLQRMTYTDRIWDPAQTAWAHTTWDDAMGWRIDGRAHPGRARQATEMLERIRAAGPWELHLCHFLDGRASFTGGVFSPHIDLVDLPSKVTKRFGAQVVSHLARNTARAWPAQANARDHARPAQSSPEKLNNARDNAQLDGSTATLMGGAAEEAVA</sequence>
<gene>
    <name evidence="3" type="ORF">Ctob_013259</name>
</gene>
<dbReference type="OrthoDB" id="273452at2759"/>
<evidence type="ECO:0000259" key="2">
    <source>
        <dbReference type="Pfam" id="PF05057"/>
    </source>
</evidence>
<dbReference type="InterPro" id="IPR007751">
    <property type="entry name" value="DUF676_lipase-like"/>
</dbReference>
<dbReference type="Gene3D" id="3.40.50.1820">
    <property type="entry name" value="alpha/beta hydrolase"/>
    <property type="match status" value="1"/>
</dbReference>
<protein>
    <submittedName>
        <fullName evidence="3">Esterase lipase thioesterase domain-containing protein</fullName>
    </submittedName>
</protein>
<name>A0A0M0JP09_9EUKA</name>
<dbReference type="Pfam" id="PF05057">
    <property type="entry name" value="DUF676"/>
    <property type="match status" value="1"/>
</dbReference>
<comment type="caution">
    <text evidence="3">The sequence shown here is derived from an EMBL/GenBank/DDBJ whole genome shotgun (WGS) entry which is preliminary data.</text>
</comment>
<evidence type="ECO:0000313" key="3">
    <source>
        <dbReference type="EMBL" id="KOO28230.1"/>
    </source>
</evidence>
<dbReference type="InterPro" id="IPR044294">
    <property type="entry name" value="Lipase-like"/>
</dbReference>
<dbReference type="PANTHER" id="PTHR12482:SF62">
    <property type="entry name" value="LIPASE ROG1-RELATED"/>
    <property type="match status" value="1"/>
</dbReference>
<dbReference type="EMBL" id="JWZX01002599">
    <property type="protein sequence ID" value="KOO28230.1"/>
    <property type="molecule type" value="Genomic_DNA"/>
</dbReference>
<dbReference type="SUPFAM" id="SSF53474">
    <property type="entry name" value="alpha/beta-Hydrolases"/>
    <property type="match status" value="1"/>
</dbReference>